<gene>
    <name evidence="1" type="ORF">DW663_05110</name>
</gene>
<dbReference type="GeneID" id="62762051"/>
<reference evidence="1 2" key="1">
    <citation type="submission" date="2018-08" db="EMBL/GenBank/DDBJ databases">
        <title>A genome reference for cultivated species of the human gut microbiota.</title>
        <authorList>
            <person name="Zou Y."/>
            <person name="Xue W."/>
            <person name="Luo G."/>
        </authorList>
    </citation>
    <scope>NUCLEOTIDE SEQUENCE [LARGE SCALE GENOMIC DNA]</scope>
    <source>
        <strain evidence="1 2">AM25-1</strain>
    </source>
</reference>
<protein>
    <recommendedName>
        <fullName evidence="3">DUF1653 domain-containing protein</fullName>
    </recommendedName>
</protein>
<dbReference type="RefSeq" id="WP_005883071.1">
    <property type="nucleotide sequence ID" value="NZ_CABMMQ010000003.1"/>
</dbReference>
<evidence type="ECO:0008006" key="3">
    <source>
        <dbReference type="Google" id="ProtNLM"/>
    </source>
</evidence>
<dbReference type="Proteomes" id="UP000284676">
    <property type="component" value="Unassembled WGS sequence"/>
</dbReference>
<name>A0A414PXN5_FUSMR</name>
<comment type="caution">
    <text evidence="1">The sequence shown here is derived from an EMBL/GenBank/DDBJ whole genome shotgun (WGS) entry which is preliminary data.</text>
</comment>
<dbReference type="AlphaFoldDB" id="A0A414PXN5"/>
<proteinExistence type="predicted"/>
<dbReference type="EMBL" id="QRHL01000005">
    <property type="protein sequence ID" value="RHF73231.1"/>
    <property type="molecule type" value="Genomic_DNA"/>
</dbReference>
<evidence type="ECO:0000313" key="1">
    <source>
        <dbReference type="EMBL" id="RHF73231.1"/>
    </source>
</evidence>
<organism evidence="1 2">
    <name type="scientific">Fusobacterium mortiferum</name>
    <dbReference type="NCBI Taxonomy" id="850"/>
    <lineage>
        <taxon>Bacteria</taxon>
        <taxon>Fusobacteriati</taxon>
        <taxon>Fusobacteriota</taxon>
        <taxon>Fusobacteriia</taxon>
        <taxon>Fusobacteriales</taxon>
        <taxon>Fusobacteriaceae</taxon>
        <taxon>Fusobacterium</taxon>
    </lineage>
</organism>
<sequence>MEIKANSTWINKKNGREYEVIKEAIDCTNERDGLIVVVYICKEVEGKLFVREKKEFLNKFFQK</sequence>
<evidence type="ECO:0000313" key="2">
    <source>
        <dbReference type="Proteomes" id="UP000284676"/>
    </source>
</evidence>
<accession>A0A414PXN5</accession>